<evidence type="ECO:0000313" key="2">
    <source>
        <dbReference type="Proteomes" id="UP000198706"/>
    </source>
</evidence>
<name>A0A1G9A2C4_9PSED</name>
<dbReference type="SUPFAM" id="SSF56784">
    <property type="entry name" value="HAD-like"/>
    <property type="match status" value="1"/>
</dbReference>
<dbReference type="InterPro" id="IPR006439">
    <property type="entry name" value="HAD-SF_hydro_IA"/>
</dbReference>
<dbReference type="SFLD" id="SFLDS00003">
    <property type="entry name" value="Haloacid_Dehalogenase"/>
    <property type="match status" value="1"/>
</dbReference>
<dbReference type="PANTHER" id="PTHR43481:SF4">
    <property type="entry name" value="GLYCEROL-1-PHOSPHATE PHOSPHOHYDROLASE 1-RELATED"/>
    <property type="match status" value="1"/>
</dbReference>
<dbReference type="SFLD" id="SFLDG01129">
    <property type="entry name" value="C1.5:_HAD__Beta-PGM__Phosphata"/>
    <property type="match status" value="1"/>
</dbReference>
<dbReference type="GO" id="GO:0050308">
    <property type="term" value="F:sugar-phosphatase activity"/>
    <property type="evidence" value="ECO:0007669"/>
    <property type="project" value="TreeGrafter"/>
</dbReference>
<dbReference type="InterPro" id="IPR051806">
    <property type="entry name" value="HAD-like_SPP"/>
</dbReference>
<dbReference type="Gene3D" id="3.40.50.1000">
    <property type="entry name" value="HAD superfamily/HAD-like"/>
    <property type="match status" value="1"/>
</dbReference>
<gene>
    <name evidence="1" type="ORF">SAMN05216186_10579</name>
</gene>
<dbReference type="Proteomes" id="UP000198706">
    <property type="component" value="Unassembled WGS sequence"/>
</dbReference>
<dbReference type="AlphaFoldDB" id="A0A1G9A2C4"/>
<keyword evidence="2" id="KW-1185">Reference proteome</keyword>
<dbReference type="NCBIfam" id="TIGR01509">
    <property type="entry name" value="HAD-SF-IA-v3"/>
    <property type="match status" value="1"/>
</dbReference>
<accession>A0A1G9A2C4</accession>
<dbReference type="RefSeq" id="WP_212633060.1">
    <property type="nucleotide sequence ID" value="NZ_FNFD01000005.1"/>
</dbReference>
<dbReference type="InterPro" id="IPR023198">
    <property type="entry name" value="PGP-like_dom2"/>
</dbReference>
<dbReference type="EMBL" id="FNFD01000005">
    <property type="protein sequence ID" value="SDK21493.1"/>
    <property type="molecule type" value="Genomic_DNA"/>
</dbReference>
<reference evidence="1 2" key="1">
    <citation type="submission" date="2016-10" db="EMBL/GenBank/DDBJ databases">
        <authorList>
            <person name="de Groot N.N."/>
        </authorList>
    </citation>
    <scope>NUCLEOTIDE SEQUENCE [LARGE SCALE GENOMIC DNA]</scope>
    <source>
        <strain evidence="1 2">JCM 21544</strain>
    </source>
</reference>
<dbReference type="Pfam" id="PF00702">
    <property type="entry name" value="Hydrolase"/>
    <property type="match status" value="1"/>
</dbReference>
<dbReference type="InterPro" id="IPR036412">
    <property type="entry name" value="HAD-like_sf"/>
</dbReference>
<protein>
    <submittedName>
        <fullName evidence="1">Sugar-phosphatase</fullName>
    </submittedName>
</protein>
<organism evidence="1 2">
    <name type="scientific">Pseudomonas indica</name>
    <dbReference type="NCBI Taxonomy" id="137658"/>
    <lineage>
        <taxon>Bacteria</taxon>
        <taxon>Pseudomonadati</taxon>
        <taxon>Pseudomonadota</taxon>
        <taxon>Gammaproteobacteria</taxon>
        <taxon>Pseudomonadales</taxon>
        <taxon>Pseudomonadaceae</taxon>
        <taxon>Pseudomonas</taxon>
    </lineage>
</organism>
<proteinExistence type="predicted"/>
<dbReference type="InterPro" id="IPR023214">
    <property type="entry name" value="HAD_sf"/>
</dbReference>
<dbReference type="Gene3D" id="1.10.150.240">
    <property type="entry name" value="Putative phosphatase, domain 2"/>
    <property type="match status" value="1"/>
</dbReference>
<evidence type="ECO:0000313" key="1">
    <source>
        <dbReference type="EMBL" id="SDK21493.1"/>
    </source>
</evidence>
<dbReference type="STRING" id="137658.SAMN05216186_10579"/>
<sequence>MKNRMETATAYSHKGWGLREEDFIGIRLKGYDHIAFDLDGVLVDSEAVVETALRRWAQEEGICPDYTVRMSAARRDIELVAAIAPGLCPEREAARIADYEIQAMKLLQPIQGAAEFYGSIPFGRRSIVTSSARISALARLDAAGIPHPKILIAAEDVSQGKPNPQPYRTLLRMLGITPERCLVFEDSLTGIEAATAAGCDCIGVGLNAKGHPETKGWIEHFREIFFPAGLAEPAFQIERRDTP</sequence>
<dbReference type="PANTHER" id="PTHR43481">
    <property type="entry name" value="FRUCTOSE-1-PHOSPHATE PHOSPHATASE"/>
    <property type="match status" value="1"/>
</dbReference>